<keyword evidence="4" id="KW-1003">Cell membrane</keyword>
<evidence type="ECO:0000256" key="9">
    <source>
        <dbReference type="RuleBase" id="RU364070"/>
    </source>
</evidence>
<dbReference type="GO" id="GO:0009636">
    <property type="term" value="P:response to toxic substance"/>
    <property type="evidence" value="ECO:0007669"/>
    <property type="project" value="UniProtKB-ARBA"/>
</dbReference>
<dbReference type="NCBIfam" id="NF007131">
    <property type="entry name" value="PRK09577.1"/>
    <property type="match status" value="1"/>
</dbReference>
<dbReference type="PRINTS" id="PR00702">
    <property type="entry name" value="ACRIFLAVINRP"/>
</dbReference>
<proteinExistence type="inferred from homology"/>
<evidence type="ECO:0000313" key="11">
    <source>
        <dbReference type="EMBL" id="QKQ49121.1"/>
    </source>
</evidence>
<dbReference type="PANTHER" id="PTHR32063">
    <property type="match status" value="1"/>
</dbReference>
<feature type="transmembrane region" description="Helical" evidence="9">
    <location>
        <begin position="867"/>
        <end position="885"/>
    </location>
</feature>
<dbReference type="InterPro" id="IPR000731">
    <property type="entry name" value="SSD"/>
</dbReference>
<keyword evidence="6 9" id="KW-0812">Transmembrane</keyword>
<keyword evidence="7 9" id="KW-1133">Transmembrane helix</keyword>
<dbReference type="PROSITE" id="PS50156">
    <property type="entry name" value="SSD"/>
    <property type="match status" value="1"/>
</dbReference>
<reference evidence="11 13" key="1">
    <citation type="submission" date="2020-05" db="EMBL/GenBank/DDBJ databases">
        <title>FDA dAtabase for Regulatory Grade micrObial Sequences (FDA-ARGOS): Supporting development and validation of Infectious Disease Dx tests.</title>
        <authorList>
            <person name="Sproer C."/>
            <person name="Gronow S."/>
            <person name="Severitt S."/>
            <person name="Schroder I."/>
            <person name="Tallon L."/>
            <person name="Sadzewicz L."/>
            <person name="Zhao X."/>
            <person name="Vavikolanu K."/>
            <person name="Mehta A."/>
            <person name="Aluvathingal J."/>
            <person name="Nadendla S."/>
            <person name="Myers T."/>
            <person name="Yan Y."/>
            <person name="Sichtig H."/>
        </authorList>
    </citation>
    <scope>NUCLEOTIDE SEQUENCE [LARGE SCALE GENOMIC DNA]</scope>
    <source>
        <strain evidence="11 13">FDAARGOS_787</strain>
    </source>
</reference>
<dbReference type="EMBL" id="CP054569">
    <property type="protein sequence ID" value="QKQ49121.1"/>
    <property type="molecule type" value="Genomic_DNA"/>
</dbReference>
<dbReference type="InterPro" id="IPR001036">
    <property type="entry name" value="Acrflvin-R"/>
</dbReference>
<comment type="caution">
    <text evidence="9">Lacks conserved residue(s) required for the propagation of feature annotation.</text>
</comment>
<keyword evidence="8 9" id="KW-0472">Membrane</keyword>
<accession>A0A6N0JPP3</accession>
<keyword evidence="14" id="KW-1185">Reference proteome</keyword>
<sequence>MARFFIDRPVFAWVISLLIVLVGILSIRALPVAQYPDIAPPVVNVGASYPGASAKVVEEAVTAIIEREMNGAPGLMYTSSSSDSTGWASINLTFKQGTNPDLAAVEVQNRLKAVEPRLPEAVRRDGVRVEKAADNIQLVVSLKSDGALDDIQLGELAASNVLQALRRVEGVGKVQSFGAEAAMRIWPDPAKLTALSLTPGDIVAALRSHNARVTIGELGNQAVPKDAPLNASIVAGETLQTPEQFANIPLRAQPGGATLRLKDVARVELGGTDYMYLSRVNGMTATGLGIKLAPGSNAVETTRRIRATMQELAQYFPPGVTWDIPYETSTFVEISIRKVLMTLLEAVALVFCVMYLFMQNFRATLIPTLVVPVALLGTLGVMLGLGYSINVLTMFGMVLAIGILVDDAIVVVENVERIMAEEGLAPREATVKAMRQISGAIVGITVVLVSVFVPMAFFDGAVGNIYRQFAVTLAVSIAFSAFLALSLTPALCASMLRPIDAGHHEKRGFFGWFNRAFARLTARYTARVSGVLARPARFGLAYLAVIGVAALLFARLPSSFLPEEDQGSFMAMVILPQGAPQAETMAVVKDVERYMMENEPVAYVYSVNGFSEYGSGPNSAMFFVTLKDWKQRRGADQHVDAVVERVNAAFAARKNVMVHALNSPPLPELGSTSGFDFRLQDRAGLGHDALAGARQQLLAAAAAHPALADVVFAGQEDAPQLALRVDRDKAQAMGVPMDEINTALAVMYGSDYIGDFMLNGQVRRVTVQADGKSRVDVDDVSRLHVRNVQGQMVPLSAFATLEWSMGPPQLNRYNGFPSFTLNGSAAPGHSSGEAMRAMETLAADLPRGIGFDWSGQSYEERLSGSQAPVLFALSVLVVFLALAALYESWSIPLAVILVVPLGVIGALLGVSLRGMPNDIYFKVGLIATIGLSAKNAILIVEVAKDLVRDGQGLVSATLEAARLRLRPIVMTSLAFGVGVLPLALATGAASGAQAAIGTGVLGGIITATVLAVFLVPLFFLIVGRVLGMRARPARPEDRETLEISP</sequence>
<feature type="transmembrane region" description="Helical" evidence="9">
    <location>
        <begin position="339"/>
        <end position="358"/>
    </location>
</feature>
<organism evidence="11 13">
    <name type="scientific">Achromobacter denitrificans</name>
    <name type="common">Alcaligenes denitrificans</name>
    <dbReference type="NCBI Taxonomy" id="32002"/>
    <lineage>
        <taxon>Bacteria</taxon>
        <taxon>Pseudomonadati</taxon>
        <taxon>Pseudomonadota</taxon>
        <taxon>Betaproteobacteria</taxon>
        <taxon>Burkholderiales</taxon>
        <taxon>Alcaligenaceae</taxon>
        <taxon>Achromobacter</taxon>
    </lineage>
</organism>
<dbReference type="Gene3D" id="1.20.1640.10">
    <property type="entry name" value="Multidrug efflux transporter AcrB transmembrane domain"/>
    <property type="match status" value="2"/>
</dbReference>
<dbReference type="GO" id="GO:0015562">
    <property type="term" value="F:efflux transmembrane transporter activity"/>
    <property type="evidence" value="ECO:0007669"/>
    <property type="project" value="InterPro"/>
</dbReference>
<dbReference type="Pfam" id="PF00873">
    <property type="entry name" value="ACR_tran"/>
    <property type="match status" value="1"/>
</dbReference>
<dbReference type="NCBIfam" id="NF000282">
    <property type="entry name" value="RND_permease_1"/>
    <property type="match status" value="1"/>
</dbReference>
<evidence type="ECO:0000256" key="7">
    <source>
        <dbReference type="ARBA" id="ARBA00022989"/>
    </source>
</evidence>
<protein>
    <recommendedName>
        <fullName evidence="9">Efflux pump membrane transporter</fullName>
    </recommendedName>
</protein>
<keyword evidence="3 9" id="KW-0813">Transport</keyword>
<dbReference type="RefSeq" id="WP_174716882.1">
    <property type="nucleotide sequence ID" value="NZ_CP054569.1"/>
</dbReference>
<dbReference type="PANTHER" id="PTHR32063:SF10">
    <property type="entry name" value="EFFLUX PUMP MEMBRANE TRANSPORTER"/>
    <property type="match status" value="1"/>
</dbReference>
<dbReference type="InterPro" id="IPR004764">
    <property type="entry name" value="MdtF-like"/>
</dbReference>
<dbReference type="Gene3D" id="3.30.70.1440">
    <property type="entry name" value="Multidrug efflux transporter AcrB pore domain"/>
    <property type="match status" value="1"/>
</dbReference>
<feature type="transmembrane region" description="Helical" evidence="9">
    <location>
        <begin position="437"/>
        <end position="457"/>
    </location>
</feature>
<evidence type="ECO:0000256" key="5">
    <source>
        <dbReference type="ARBA" id="ARBA00022519"/>
    </source>
</evidence>
<feature type="transmembrane region" description="Helical" evidence="9">
    <location>
        <begin position="469"/>
        <end position="496"/>
    </location>
</feature>
<dbReference type="Gene3D" id="3.30.2090.10">
    <property type="entry name" value="Multidrug efflux transporter AcrB TolC docking domain, DN and DC subdomains"/>
    <property type="match status" value="2"/>
</dbReference>
<dbReference type="Proteomes" id="UP001446337">
    <property type="component" value="Chromosome"/>
</dbReference>
<dbReference type="NCBIfam" id="TIGR00915">
    <property type="entry name" value="2A0602"/>
    <property type="match status" value="1"/>
</dbReference>
<dbReference type="FunFam" id="1.20.1640.10:FF:000001">
    <property type="entry name" value="Efflux pump membrane transporter"/>
    <property type="match status" value="1"/>
</dbReference>
<reference evidence="12 14" key="2">
    <citation type="submission" date="2024-05" db="EMBL/GenBank/DDBJ databases">
        <title>Achromobacter denitrificans. BP1, complete genome.</title>
        <authorList>
            <person name="Zhang B."/>
        </authorList>
    </citation>
    <scope>NUCLEOTIDE SEQUENCE [LARGE SCALE GENOMIC DNA]</scope>
    <source>
        <strain evidence="12 14">BP1</strain>
    </source>
</reference>
<evidence type="ECO:0000256" key="6">
    <source>
        <dbReference type="ARBA" id="ARBA00022692"/>
    </source>
</evidence>
<comment type="similarity">
    <text evidence="2 9">Belongs to the resistance-nodulation-cell division (RND) (TC 2.A.6) family.</text>
</comment>
<feature type="transmembrane region" description="Helical" evidence="9">
    <location>
        <begin position="891"/>
        <end position="912"/>
    </location>
</feature>
<gene>
    <name evidence="12" type="ORF">AAIK43_00360</name>
    <name evidence="11" type="ORF">FOC81_21425</name>
</gene>
<evidence type="ECO:0000259" key="10">
    <source>
        <dbReference type="PROSITE" id="PS50156"/>
    </source>
</evidence>
<feature type="domain" description="SSD" evidence="10">
    <location>
        <begin position="369"/>
        <end position="494"/>
    </location>
</feature>
<name>A0A6N0JPP3_ACHDE</name>
<dbReference type="FunFam" id="3.30.70.1430:FF:000001">
    <property type="entry name" value="Efflux pump membrane transporter"/>
    <property type="match status" value="1"/>
</dbReference>
<evidence type="ECO:0000313" key="12">
    <source>
        <dbReference type="EMBL" id="XAN16508.1"/>
    </source>
</evidence>
<dbReference type="SUPFAM" id="SSF82693">
    <property type="entry name" value="Multidrug efflux transporter AcrB pore domain, PN1, PN2, PC1 and PC2 subdomains"/>
    <property type="match status" value="3"/>
</dbReference>
<dbReference type="Gene3D" id="3.30.70.1430">
    <property type="entry name" value="Multidrug efflux transporter AcrB pore domain"/>
    <property type="match status" value="2"/>
</dbReference>
<dbReference type="SUPFAM" id="SSF82714">
    <property type="entry name" value="Multidrug efflux transporter AcrB TolC docking domain, DN and DC subdomains"/>
    <property type="match status" value="2"/>
</dbReference>
<evidence type="ECO:0000313" key="14">
    <source>
        <dbReference type="Proteomes" id="UP001446337"/>
    </source>
</evidence>
<dbReference type="SUPFAM" id="SSF82866">
    <property type="entry name" value="Multidrug efflux transporter AcrB transmembrane domain"/>
    <property type="match status" value="2"/>
</dbReference>
<evidence type="ECO:0000256" key="4">
    <source>
        <dbReference type="ARBA" id="ARBA00022475"/>
    </source>
</evidence>
<dbReference type="InterPro" id="IPR027463">
    <property type="entry name" value="AcrB_DN_DC_subdom"/>
</dbReference>
<evidence type="ECO:0000256" key="1">
    <source>
        <dbReference type="ARBA" id="ARBA00004429"/>
    </source>
</evidence>
<evidence type="ECO:0000256" key="8">
    <source>
        <dbReference type="ARBA" id="ARBA00023136"/>
    </source>
</evidence>
<comment type="subcellular location">
    <subcellularLocation>
        <location evidence="1 9">Cell inner membrane</location>
        <topology evidence="1 9">Multi-pass membrane protein</topology>
    </subcellularLocation>
</comment>
<feature type="transmembrane region" description="Helical" evidence="9">
    <location>
        <begin position="968"/>
        <end position="989"/>
    </location>
</feature>
<dbReference type="GO" id="GO:0005886">
    <property type="term" value="C:plasma membrane"/>
    <property type="evidence" value="ECO:0007669"/>
    <property type="project" value="UniProtKB-SubCell"/>
</dbReference>
<evidence type="ECO:0000313" key="13">
    <source>
        <dbReference type="Proteomes" id="UP000509782"/>
    </source>
</evidence>
<dbReference type="EMBL" id="CP154792">
    <property type="protein sequence ID" value="XAN16508.1"/>
    <property type="molecule type" value="Genomic_DNA"/>
</dbReference>
<evidence type="ECO:0000256" key="2">
    <source>
        <dbReference type="ARBA" id="ARBA00010942"/>
    </source>
</evidence>
<evidence type="ECO:0000256" key="3">
    <source>
        <dbReference type="ARBA" id="ARBA00022448"/>
    </source>
</evidence>
<keyword evidence="5 9" id="KW-0997">Cell inner membrane</keyword>
<dbReference type="Proteomes" id="UP000509782">
    <property type="component" value="Chromosome"/>
</dbReference>
<feature type="transmembrane region" description="Helical" evidence="9">
    <location>
        <begin position="538"/>
        <end position="556"/>
    </location>
</feature>
<dbReference type="Gene3D" id="3.30.70.1320">
    <property type="entry name" value="Multidrug efflux transporter AcrB pore domain like"/>
    <property type="match status" value="1"/>
</dbReference>
<feature type="transmembrane region" description="Helical" evidence="9">
    <location>
        <begin position="391"/>
        <end position="412"/>
    </location>
</feature>
<dbReference type="GO" id="GO:0042910">
    <property type="term" value="F:xenobiotic transmembrane transporter activity"/>
    <property type="evidence" value="ECO:0007669"/>
    <property type="project" value="TreeGrafter"/>
</dbReference>
<feature type="transmembrane region" description="Helical" evidence="9">
    <location>
        <begin position="365"/>
        <end position="385"/>
    </location>
</feature>
<feature type="transmembrane region" description="Helical" evidence="9">
    <location>
        <begin position="995"/>
        <end position="1022"/>
    </location>
</feature>
<dbReference type="AlphaFoldDB" id="A0A6N0JPP3"/>